<evidence type="ECO:0000256" key="1">
    <source>
        <dbReference type="SAM" id="MobiDB-lite"/>
    </source>
</evidence>
<sequence>MYEYSFNSQSAKKEEIIELFKVFSKKEIEHERKDEYEVLYPLCESWDDKDGMYSGCMDKDLCEALARNTMIATWRNIDAGSWKRDWREMMPDAKCDILHLWLYYYEKRVCSIVLENYYISTAVGSWINEFKQDGDRECKWRSARQALNAQSMEEINAIFQWIDAQGILEDMKKISERNDCGTSREECNRKNKEKIKELMESQGVQNNNEVEIEKKAGEIQKDVKEFKEEIEQVEQELKASSADTLVPPKPPSSTFHTEECTVKEILEEEKEQWEETITQFNNIVVNNDAQYNFHEMQNSSAWCEEEDIGDGINMGEYKEFCQTLVKNLLLIRKNKYKCENEAKVNGKKKACVRMCDLLNIWLLGIDEDCVPVKAVKHIFKTVEEMEKQFGQEEKATECTYRSIKDMYRCEVDMLPKIQEWMKEGTQKGKFGHMAKTGWCGNKEKKYSVRVGKSGNNYKRSEILSTNGEQYFENAKEIKEKKKDELEKIQEIIEEQNKPLPPPPPPIQSSSSNDCKDKKDLCTRVKCVTKKWFTNSRNGLDPTWDSHNYRWWTYNNYEGGDGHNYIAYICFFSFSFSSFYEQDNMKNDINNEATNMFTKISQVSNNIPSYCTNSDENSRRVTASEKKTCKYITSGLEHIYKLQEDDVGGAHKKDNRELKQAMLCLVLNAYANKLIQEVKLPCKIGEDTIKQSFEKGNEQLTKSCKGGQGNCIKCEWIKDLMNCTVGEAEVKKELNQMLQKNDAPIQQTLNTLNNINKNLCDRAQCVTTQRTRDKRKERDAKRKGGTGKIWEDNIWNDGDMGKVLTELSNAIASGSTKNDDSCNNIAVTNGTKKEANKAACNYIVKGLKHIDSLQGNIINNNNLEHKENDKIFEQTMFCMMLNVYGELLQEKCFTAGDTVKDAVQKTFTANGNLHESGACTQGPCNQCHWDTCADIRIGGREIRNGLKTMLKQNDQIQTTLSTITTLCKQSKEDPEVSNTVADTSEDNTSGDSTTESTVGTPRSESGTEITKPVPKKENVKKGKVAGEDELLTLLDQDDSYVPPPPPGSKPSNEVDPLGLITGGSGRTNLVSTAVTPEFTPIYHADTDHNSKSSGSGSASPTVPESTTGSGADIATQDDKGQGTAMVPGSQGSSHTSGGGVPGQGDSPPVQGPAAPAGDQKGVTQIDGSESTKQTDKSKETGKPSNVDTAKGIGPPTAPAGPEDPPSRTTAITAQGEVGQKGGSKVPELKTNKAKNTPSTLPLSNKIDNLPDLLTPYLPTIPVFLGMSAITYLFWKEQIMDHGMDHPGPHEYTLVKKQRHPRSVPTGRTKSPKKQSVGRRTIIDIHLEVLDECRKGDTKLVQEDFLAILVQEFMGSEFIKEDFVPKEQVSMVDVPKEQIQCSGSGFR</sequence>
<dbReference type="KEGG" id="pcot:PCOAH_00008130"/>
<dbReference type="InterPro" id="IPR024285">
    <property type="entry name" value="SICA_extracell_b"/>
</dbReference>
<feature type="region of interest" description="Disordered" evidence="1">
    <location>
        <begin position="967"/>
        <end position="1067"/>
    </location>
</feature>
<dbReference type="Pfam" id="PF12878">
    <property type="entry name" value="SICA_beta"/>
    <property type="match status" value="2"/>
</dbReference>
<feature type="compositionally biased region" description="Polar residues" evidence="1">
    <location>
        <begin position="1232"/>
        <end position="1245"/>
    </location>
</feature>
<accession>A0A1B1DUQ0</accession>
<proteinExistence type="predicted"/>
<feature type="compositionally biased region" description="Polar residues" evidence="1">
    <location>
        <begin position="1160"/>
        <end position="1170"/>
    </location>
</feature>
<evidence type="ECO:0000313" key="5">
    <source>
        <dbReference type="EMBL" id="ANQ06508.1"/>
    </source>
</evidence>
<feature type="region of interest" description="Disordered" evidence="1">
    <location>
        <begin position="1079"/>
        <end position="1245"/>
    </location>
</feature>
<feature type="compositionally biased region" description="Basic and acidic residues" evidence="1">
    <location>
        <begin position="1013"/>
        <end position="1025"/>
    </location>
</feature>
<feature type="transmembrane region" description="Helical" evidence="2">
    <location>
        <begin position="1255"/>
        <end position="1273"/>
    </location>
</feature>
<dbReference type="RefSeq" id="XP_019913203.1">
    <property type="nucleotide sequence ID" value="XM_020057623.1"/>
</dbReference>
<feature type="compositionally biased region" description="Acidic residues" evidence="1">
    <location>
        <begin position="1026"/>
        <end position="1037"/>
    </location>
</feature>
<feature type="domain" description="Schizont-infected cell agglutination extracellular beta" evidence="3">
    <location>
        <begin position="520"/>
        <end position="723"/>
    </location>
</feature>
<organism evidence="5 6">
    <name type="scientific">Plasmodium coatneyi</name>
    <dbReference type="NCBI Taxonomy" id="208452"/>
    <lineage>
        <taxon>Eukaryota</taxon>
        <taxon>Sar</taxon>
        <taxon>Alveolata</taxon>
        <taxon>Apicomplexa</taxon>
        <taxon>Aconoidasida</taxon>
        <taxon>Haemosporida</taxon>
        <taxon>Plasmodiidae</taxon>
        <taxon>Plasmodium</taxon>
    </lineage>
</organism>
<feature type="domain" description="Schizont-infected cell agglutination C-terminal" evidence="4">
    <location>
        <begin position="1274"/>
        <end position="1378"/>
    </location>
</feature>
<dbReference type="Proteomes" id="UP000092716">
    <property type="component" value="Chromosome 4"/>
</dbReference>
<dbReference type="InterPro" id="IPR024288">
    <property type="entry name" value="SICA_C"/>
</dbReference>
<dbReference type="GeneID" id="30907536"/>
<feature type="domain" description="Schizont-infected cell agglutination extracellular beta" evidence="3">
    <location>
        <begin position="757"/>
        <end position="929"/>
    </location>
</feature>
<feature type="region of interest" description="Disordered" evidence="1">
    <location>
        <begin position="237"/>
        <end position="256"/>
    </location>
</feature>
<keyword evidence="2" id="KW-1133">Transmembrane helix</keyword>
<evidence type="ECO:0000313" key="6">
    <source>
        <dbReference type="Proteomes" id="UP000092716"/>
    </source>
</evidence>
<feature type="region of interest" description="Disordered" evidence="1">
    <location>
        <begin position="492"/>
        <end position="514"/>
    </location>
</feature>
<evidence type="ECO:0000256" key="2">
    <source>
        <dbReference type="SAM" id="Phobius"/>
    </source>
</evidence>
<evidence type="ECO:0000259" key="3">
    <source>
        <dbReference type="Pfam" id="PF12878"/>
    </source>
</evidence>
<keyword evidence="2" id="KW-0812">Transmembrane</keyword>
<dbReference type="OrthoDB" id="9945370at2759"/>
<gene>
    <name evidence="5" type="ORF">PCOAH_00008130</name>
</gene>
<reference evidence="6" key="1">
    <citation type="submission" date="2016-06" db="EMBL/GenBank/DDBJ databases">
        <title>First high quality genome sequence of Plasmodium coatneyi using continuous long reads from single molecule, real-time sequencing.</title>
        <authorList>
            <person name="Chien J.-T."/>
            <person name="Pakala S.B."/>
            <person name="Geraldo J.A."/>
            <person name="Lapp S.A."/>
            <person name="Barnwell J.W."/>
            <person name="Kissinger J.C."/>
            <person name="Galinski M.R."/>
            <person name="Humphrey J.C."/>
        </authorList>
    </citation>
    <scope>NUCLEOTIDE SEQUENCE [LARGE SCALE GENOMIC DNA]</scope>
    <source>
        <strain evidence="6">Hackeri</strain>
    </source>
</reference>
<keyword evidence="2" id="KW-0472">Membrane</keyword>
<feature type="compositionally biased region" description="Polar residues" evidence="1">
    <location>
        <begin position="975"/>
        <end position="1007"/>
    </location>
</feature>
<name>A0A1B1DUQ0_9APIC</name>
<feature type="region of interest" description="Disordered" evidence="1">
    <location>
        <begin position="1296"/>
        <end position="1315"/>
    </location>
</feature>
<dbReference type="VEuPathDB" id="PlasmoDB:PCOAH_00008130"/>
<protein>
    <submittedName>
        <fullName evidence="5">SICA antigen</fullName>
    </submittedName>
</protein>
<keyword evidence="6" id="KW-1185">Reference proteome</keyword>
<feature type="compositionally biased region" description="Basic and acidic residues" evidence="1">
    <location>
        <begin position="1171"/>
        <end position="1180"/>
    </location>
</feature>
<dbReference type="Pfam" id="PF12879">
    <property type="entry name" value="SICA_C"/>
    <property type="match status" value="1"/>
</dbReference>
<evidence type="ECO:0000259" key="4">
    <source>
        <dbReference type="Pfam" id="PF12879"/>
    </source>
</evidence>
<dbReference type="EMBL" id="CP016242">
    <property type="protein sequence ID" value="ANQ06508.1"/>
    <property type="molecule type" value="Genomic_DNA"/>
</dbReference>
<feature type="compositionally biased region" description="Polar residues" evidence="1">
    <location>
        <begin position="1099"/>
        <end position="1108"/>
    </location>
</feature>